<dbReference type="InterPro" id="IPR029020">
    <property type="entry name" value="Ammonium/urea_transptr"/>
</dbReference>
<organism evidence="10 11">
    <name type="scientific">Ancylobacter novellus</name>
    <name type="common">Thiobacillus novellus</name>
    <dbReference type="NCBI Taxonomy" id="921"/>
    <lineage>
        <taxon>Bacteria</taxon>
        <taxon>Pseudomonadati</taxon>
        <taxon>Pseudomonadota</taxon>
        <taxon>Alphaproteobacteria</taxon>
        <taxon>Hyphomicrobiales</taxon>
        <taxon>Xanthobacteraceae</taxon>
        <taxon>Ancylobacter</taxon>
    </lineage>
</organism>
<evidence type="ECO:0000256" key="8">
    <source>
        <dbReference type="SAM" id="Phobius"/>
    </source>
</evidence>
<evidence type="ECO:0000259" key="9">
    <source>
        <dbReference type="Pfam" id="PF00909"/>
    </source>
</evidence>
<feature type="transmembrane region" description="Helical" evidence="8">
    <location>
        <begin position="15"/>
        <end position="34"/>
    </location>
</feature>
<comment type="subcellular location">
    <subcellularLocation>
        <location evidence="1">Membrane</location>
        <topology evidence="1">Multi-pass membrane protein</topology>
    </subcellularLocation>
</comment>
<dbReference type="SUPFAM" id="SSF111352">
    <property type="entry name" value="Ammonium transporter"/>
    <property type="match status" value="1"/>
</dbReference>
<evidence type="ECO:0000256" key="1">
    <source>
        <dbReference type="ARBA" id="ARBA00004141"/>
    </source>
</evidence>
<reference evidence="10 11" key="1">
    <citation type="submission" date="2017-08" db="EMBL/GenBank/DDBJ databases">
        <title>Infants hospitalized years apart are colonized by the same room-sourced microbial strains.</title>
        <authorList>
            <person name="Brooks B."/>
            <person name="Olm M.R."/>
            <person name="Firek B.A."/>
            <person name="Baker R."/>
            <person name="Thomas B.C."/>
            <person name="Morowitz M.J."/>
            <person name="Banfield J.F."/>
        </authorList>
    </citation>
    <scope>NUCLEOTIDE SEQUENCE [LARGE SCALE GENOMIC DNA]</scope>
    <source>
        <strain evidence="10">S2_005_003_R2_43</strain>
    </source>
</reference>
<keyword evidence="4 8" id="KW-0812">Transmembrane</keyword>
<dbReference type="EMBL" id="QFPN01000003">
    <property type="protein sequence ID" value="PZQ17276.1"/>
    <property type="molecule type" value="Genomic_DNA"/>
</dbReference>
<dbReference type="GO" id="GO:0097272">
    <property type="term" value="P:ammonium homeostasis"/>
    <property type="evidence" value="ECO:0007669"/>
    <property type="project" value="TreeGrafter"/>
</dbReference>
<keyword evidence="7" id="KW-0924">Ammonia transport</keyword>
<feature type="transmembrane region" description="Helical" evidence="8">
    <location>
        <begin position="54"/>
        <end position="73"/>
    </location>
</feature>
<comment type="similarity">
    <text evidence="2">Belongs to the ammonia transporter channel (TC 1.A.11.2) family.</text>
</comment>
<dbReference type="InterPro" id="IPR024041">
    <property type="entry name" value="NH4_transpt_AmtB-like_dom"/>
</dbReference>
<dbReference type="Proteomes" id="UP000249577">
    <property type="component" value="Unassembled WGS sequence"/>
</dbReference>
<dbReference type="Pfam" id="PF00909">
    <property type="entry name" value="Ammonium_transp"/>
    <property type="match status" value="1"/>
</dbReference>
<dbReference type="PANTHER" id="PTHR11730:SF6">
    <property type="entry name" value="AMMONIUM TRANSPORTER"/>
    <property type="match status" value="1"/>
</dbReference>
<keyword evidence="5 8" id="KW-1133">Transmembrane helix</keyword>
<comment type="caution">
    <text evidence="10">The sequence shown here is derived from an EMBL/GenBank/DDBJ whole genome shotgun (WGS) entry which is preliminary data.</text>
</comment>
<evidence type="ECO:0000256" key="4">
    <source>
        <dbReference type="ARBA" id="ARBA00022692"/>
    </source>
</evidence>
<sequence length="472" mass="50761">MTDQLGALVTIFTEFYFFLTVVLMFFIHFGFCMYEVGVSRTKNVQHTLLKNTMAIPLIGLCFFLFGMWIYIAFQGWPVNSLSLSLSTGFEPWSDKIAPNLTDRISGVFLAAFALFGMTAGSIVSGSLIERTKTSAFFIIAIYVGAIAWVIPAAWAWAGNGWMAQYLGFHDQYCSAILHSVAGFATLGVLMHLGPRIGKFAPDGTPREIPPHNPWMVTLGLFMIFIGFWGFYAACHIPIANVAAEGATAFWTTTNIYGVPITLSGVVMNFLLALFGGMVTAYIVSKGNPFWTYSGGLTGLISASAGNDFYHPVIALTIAVAGTVMAYKLHYWVERRFKIDDAVGAVAVHGYCGVFGGVVAGFALWGYPAIMPSAGTAVVLSEGAGWFGVNAEGLPIVTPIGNLIGTLVFALGFGLLPGWVLGKILSSLGMLRVSPEKELLGLDGKHAATTYPAHSGLEAEFEAIQRAEAKISR</sequence>
<feature type="transmembrane region" description="Helical" evidence="8">
    <location>
        <begin position="214"/>
        <end position="238"/>
    </location>
</feature>
<accession>A0A2W5KJJ0</accession>
<feature type="transmembrane region" description="Helical" evidence="8">
    <location>
        <begin position="399"/>
        <end position="421"/>
    </location>
</feature>
<dbReference type="PANTHER" id="PTHR11730">
    <property type="entry name" value="AMMONIUM TRANSPORTER"/>
    <property type="match status" value="1"/>
</dbReference>
<evidence type="ECO:0000313" key="11">
    <source>
        <dbReference type="Proteomes" id="UP000249577"/>
    </source>
</evidence>
<protein>
    <submittedName>
        <fullName evidence="10">Ammonium transporter</fullName>
    </submittedName>
</protein>
<feature type="transmembrane region" description="Helical" evidence="8">
    <location>
        <begin position="135"/>
        <end position="156"/>
    </location>
</feature>
<evidence type="ECO:0000256" key="2">
    <source>
        <dbReference type="ARBA" id="ARBA00005887"/>
    </source>
</evidence>
<keyword evidence="3" id="KW-0813">Transport</keyword>
<evidence type="ECO:0000256" key="5">
    <source>
        <dbReference type="ARBA" id="ARBA00022989"/>
    </source>
</evidence>
<feature type="transmembrane region" description="Helical" evidence="8">
    <location>
        <begin position="258"/>
        <end position="282"/>
    </location>
</feature>
<name>A0A2W5KJJ0_ANCNO</name>
<gene>
    <name evidence="10" type="ORF">DI565_06695</name>
</gene>
<evidence type="ECO:0000256" key="7">
    <source>
        <dbReference type="ARBA" id="ARBA00023177"/>
    </source>
</evidence>
<evidence type="ECO:0000256" key="3">
    <source>
        <dbReference type="ARBA" id="ARBA00022448"/>
    </source>
</evidence>
<keyword evidence="6 8" id="KW-0472">Membrane</keyword>
<feature type="transmembrane region" description="Helical" evidence="8">
    <location>
        <begin position="312"/>
        <end position="329"/>
    </location>
</feature>
<feature type="transmembrane region" description="Helical" evidence="8">
    <location>
        <begin position="107"/>
        <end position="128"/>
    </location>
</feature>
<proteinExistence type="inferred from homology"/>
<evidence type="ECO:0000313" key="10">
    <source>
        <dbReference type="EMBL" id="PZQ17276.1"/>
    </source>
</evidence>
<dbReference type="GO" id="GO:0016020">
    <property type="term" value="C:membrane"/>
    <property type="evidence" value="ECO:0007669"/>
    <property type="project" value="UniProtKB-SubCell"/>
</dbReference>
<dbReference type="Gene3D" id="1.10.3430.10">
    <property type="entry name" value="Ammonium transporter AmtB like domains"/>
    <property type="match status" value="1"/>
</dbReference>
<feature type="transmembrane region" description="Helical" evidence="8">
    <location>
        <begin position="341"/>
        <end position="364"/>
    </location>
</feature>
<dbReference type="GO" id="GO:0008519">
    <property type="term" value="F:ammonium channel activity"/>
    <property type="evidence" value="ECO:0007669"/>
    <property type="project" value="InterPro"/>
</dbReference>
<feature type="domain" description="Ammonium transporter AmtB-like" evidence="9">
    <location>
        <begin position="16"/>
        <end position="450"/>
    </location>
</feature>
<evidence type="ECO:0000256" key="6">
    <source>
        <dbReference type="ARBA" id="ARBA00023136"/>
    </source>
</evidence>
<dbReference type="AlphaFoldDB" id="A0A2W5KJJ0"/>